<evidence type="ECO:0000313" key="1">
    <source>
        <dbReference type="EMBL" id="MPC54717.1"/>
    </source>
</evidence>
<gene>
    <name evidence="1" type="ORF">E2C01_048642</name>
</gene>
<accession>A0A5B7GBI2</accession>
<name>A0A5B7GBI2_PORTR</name>
<protein>
    <submittedName>
        <fullName evidence="1">Uncharacterized protein</fullName>
    </submittedName>
</protein>
<keyword evidence="2" id="KW-1185">Reference proteome</keyword>
<evidence type="ECO:0000313" key="2">
    <source>
        <dbReference type="Proteomes" id="UP000324222"/>
    </source>
</evidence>
<organism evidence="1 2">
    <name type="scientific">Portunus trituberculatus</name>
    <name type="common">Swimming crab</name>
    <name type="synonym">Neptunus trituberculatus</name>
    <dbReference type="NCBI Taxonomy" id="210409"/>
    <lineage>
        <taxon>Eukaryota</taxon>
        <taxon>Metazoa</taxon>
        <taxon>Ecdysozoa</taxon>
        <taxon>Arthropoda</taxon>
        <taxon>Crustacea</taxon>
        <taxon>Multicrustacea</taxon>
        <taxon>Malacostraca</taxon>
        <taxon>Eumalacostraca</taxon>
        <taxon>Eucarida</taxon>
        <taxon>Decapoda</taxon>
        <taxon>Pleocyemata</taxon>
        <taxon>Brachyura</taxon>
        <taxon>Eubrachyura</taxon>
        <taxon>Portunoidea</taxon>
        <taxon>Portunidae</taxon>
        <taxon>Portuninae</taxon>
        <taxon>Portunus</taxon>
    </lineage>
</organism>
<comment type="caution">
    <text evidence="1">The sequence shown here is derived from an EMBL/GenBank/DDBJ whole genome shotgun (WGS) entry which is preliminary data.</text>
</comment>
<reference evidence="1 2" key="1">
    <citation type="submission" date="2019-05" db="EMBL/GenBank/DDBJ databases">
        <title>Another draft genome of Portunus trituberculatus and its Hox gene families provides insights of decapod evolution.</title>
        <authorList>
            <person name="Jeong J.-H."/>
            <person name="Song I."/>
            <person name="Kim S."/>
            <person name="Choi T."/>
            <person name="Kim D."/>
            <person name="Ryu S."/>
            <person name="Kim W."/>
        </authorList>
    </citation>
    <scope>NUCLEOTIDE SEQUENCE [LARGE SCALE GENOMIC DNA]</scope>
    <source>
        <tissue evidence="1">Muscle</tissue>
    </source>
</reference>
<dbReference type="AlphaFoldDB" id="A0A5B7GBI2"/>
<proteinExistence type="predicted"/>
<sequence>MLSCACGQLPATALEKVDGDWSRRADPEPNQRKQYLGTVLDSVRPMVLPLPERVSQFQSVAQSFLEDRAPTMSLWRSLLGYLASLERLVPGGQVRSQSLQWCLNKH</sequence>
<dbReference type="Proteomes" id="UP000324222">
    <property type="component" value="Unassembled WGS sequence"/>
</dbReference>
<dbReference type="EMBL" id="VSRR010012578">
    <property type="protein sequence ID" value="MPC54717.1"/>
    <property type="molecule type" value="Genomic_DNA"/>
</dbReference>